<dbReference type="InterPro" id="IPR026516">
    <property type="entry name" value="THAP1/10"/>
</dbReference>
<dbReference type="Pfam" id="PF05485">
    <property type="entry name" value="THAP"/>
    <property type="match status" value="1"/>
</dbReference>
<dbReference type="InterPro" id="IPR038441">
    <property type="entry name" value="THAP_Znf_sf"/>
</dbReference>
<dbReference type="Proteomes" id="UP001562425">
    <property type="component" value="Unassembled WGS sequence"/>
</dbReference>
<evidence type="ECO:0000256" key="1">
    <source>
        <dbReference type="ARBA" id="ARBA00022723"/>
    </source>
</evidence>
<gene>
    <name evidence="7" type="ORF">pipiens_017473</name>
</gene>
<dbReference type="AlphaFoldDB" id="A0ABD1CHI3"/>
<feature type="domain" description="THAP-type" evidence="6">
    <location>
        <begin position="1"/>
        <end position="77"/>
    </location>
</feature>
<dbReference type="InterPro" id="IPR006612">
    <property type="entry name" value="THAP_Znf"/>
</dbReference>
<dbReference type="PANTHER" id="PTHR46600">
    <property type="entry name" value="THAP DOMAIN-CONTAINING"/>
    <property type="match status" value="1"/>
</dbReference>
<organism evidence="7 8">
    <name type="scientific">Culex pipiens pipiens</name>
    <name type="common">Northern house mosquito</name>
    <dbReference type="NCBI Taxonomy" id="38569"/>
    <lineage>
        <taxon>Eukaryota</taxon>
        <taxon>Metazoa</taxon>
        <taxon>Ecdysozoa</taxon>
        <taxon>Arthropoda</taxon>
        <taxon>Hexapoda</taxon>
        <taxon>Insecta</taxon>
        <taxon>Pterygota</taxon>
        <taxon>Neoptera</taxon>
        <taxon>Endopterygota</taxon>
        <taxon>Diptera</taxon>
        <taxon>Nematocera</taxon>
        <taxon>Culicoidea</taxon>
        <taxon>Culicidae</taxon>
        <taxon>Culicinae</taxon>
        <taxon>Culicini</taxon>
        <taxon>Culex</taxon>
        <taxon>Culex</taxon>
    </lineage>
</organism>
<keyword evidence="2 5" id="KW-0863">Zinc-finger</keyword>
<dbReference type="SUPFAM" id="SSF57716">
    <property type="entry name" value="Glucocorticoid receptor-like (DNA-binding domain)"/>
    <property type="match status" value="1"/>
</dbReference>
<evidence type="ECO:0000259" key="6">
    <source>
        <dbReference type="PROSITE" id="PS50950"/>
    </source>
</evidence>
<keyword evidence="4 5" id="KW-0238">DNA-binding</keyword>
<keyword evidence="1" id="KW-0479">Metal-binding</keyword>
<evidence type="ECO:0000256" key="4">
    <source>
        <dbReference type="ARBA" id="ARBA00023125"/>
    </source>
</evidence>
<evidence type="ECO:0000313" key="8">
    <source>
        <dbReference type="Proteomes" id="UP001562425"/>
    </source>
</evidence>
<proteinExistence type="predicted"/>
<dbReference type="PANTHER" id="PTHR46600:SF11">
    <property type="entry name" value="THAP DOMAIN-CONTAINING PROTEIN 10"/>
    <property type="match status" value="1"/>
</dbReference>
<dbReference type="SMART" id="SM00980">
    <property type="entry name" value="THAP"/>
    <property type="match status" value="1"/>
</dbReference>
<dbReference type="PROSITE" id="PS50950">
    <property type="entry name" value="ZF_THAP"/>
    <property type="match status" value="1"/>
</dbReference>
<reference evidence="7 8" key="1">
    <citation type="submission" date="2024-05" db="EMBL/GenBank/DDBJ databases">
        <title>Culex pipiens pipiens assembly and annotation.</title>
        <authorList>
            <person name="Alout H."/>
            <person name="Durand T."/>
        </authorList>
    </citation>
    <scope>NUCLEOTIDE SEQUENCE [LARGE SCALE GENOMIC DNA]</scope>
    <source>
        <strain evidence="7">HA-2024</strain>
        <tissue evidence="7">Whole body</tissue>
    </source>
</reference>
<accession>A0ABD1CHI3</accession>
<dbReference type="GO" id="GO:0008270">
    <property type="term" value="F:zinc ion binding"/>
    <property type="evidence" value="ECO:0007669"/>
    <property type="project" value="UniProtKB-KW"/>
</dbReference>
<evidence type="ECO:0000256" key="3">
    <source>
        <dbReference type="ARBA" id="ARBA00022833"/>
    </source>
</evidence>
<dbReference type="SMART" id="SM00692">
    <property type="entry name" value="DM3"/>
    <property type="match status" value="1"/>
</dbReference>
<name>A0ABD1CHI3_CULPP</name>
<keyword evidence="3" id="KW-0862">Zinc</keyword>
<evidence type="ECO:0000256" key="2">
    <source>
        <dbReference type="ARBA" id="ARBA00022771"/>
    </source>
</evidence>
<evidence type="ECO:0000313" key="7">
    <source>
        <dbReference type="EMBL" id="KAL1375459.1"/>
    </source>
</evidence>
<dbReference type="Gene3D" id="6.20.210.20">
    <property type="entry name" value="THAP domain"/>
    <property type="match status" value="1"/>
</dbReference>
<evidence type="ECO:0000256" key="5">
    <source>
        <dbReference type="PROSITE-ProRule" id="PRU00309"/>
    </source>
</evidence>
<protein>
    <recommendedName>
        <fullName evidence="6">THAP-type domain-containing protein</fullName>
    </recommendedName>
</protein>
<keyword evidence="8" id="KW-1185">Reference proteome</keyword>
<sequence>MVRSCCYPECTNREGSPVSFYSFPLDDEKRDIWINVCQLKVYRKSFKVCSEHFLSTDFRDITDTTRGLLYNAVPISQEGTTRPDEIEYLEECTPSEPENTWILSR</sequence>
<dbReference type="GO" id="GO:0003677">
    <property type="term" value="F:DNA binding"/>
    <property type="evidence" value="ECO:0007669"/>
    <property type="project" value="UniProtKB-UniRule"/>
</dbReference>
<dbReference type="EMBL" id="JBEHCU010012473">
    <property type="protein sequence ID" value="KAL1375459.1"/>
    <property type="molecule type" value="Genomic_DNA"/>
</dbReference>
<comment type="caution">
    <text evidence="7">The sequence shown here is derived from an EMBL/GenBank/DDBJ whole genome shotgun (WGS) entry which is preliminary data.</text>
</comment>